<dbReference type="Gene3D" id="3.40.220.10">
    <property type="entry name" value="Leucine Aminopeptidase, subunit E, domain 1"/>
    <property type="match status" value="1"/>
</dbReference>
<proteinExistence type="predicted"/>
<dbReference type="Proteomes" id="UP000812440">
    <property type="component" value="Chromosome 5"/>
</dbReference>
<comment type="caution">
    <text evidence="1">The sequence shown here is derived from an EMBL/GenBank/DDBJ whole genome shotgun (WGS) entry which is preliminary data.</text>
</comment>
<dbReference type="InterPro" id="IPR043472">
    <property type="entry name" value="Macro_dom-like"/>
</dbReference>
<evidence type="ECO:0000313" key="1">
    <source>
        <dbReference type="EMBL" id="KAG8443882.1"/>
    </source>
</evidence>
<dbReference type="EMBL" id="JAACNH010000004">
    <property type="protein sequence ID" value="KAG8443882.1"/>
    <property type="molecule type" value="Genomic_DNA"/>
</dbReference>
<dbReference type="OrthoDB" id="6133115at2759"/>
<gene>
    <name evidence="1" type="ORF">GDO86_009179</name>
</gene>
<accession>A0A8T2JHW4</accession>
<name>A0A8T2JHW4_9PIPI</name>
<organism evidence="1 2">
    <name type="scientific">Hymenochirus boettgeri</name>
    <name type="common">Congo dwarf clawed frog</name>
    <dbReference type="NCBI Taxonomy" id="247094"/>
    <lineage>
        <taxon>Eukaryota</taxon>
        <taxon>Metazoa</taxon>
        <taxon>Chordata</taxon>
        <taxon>Craniata</taxon>
        <taxon>Vertebrata</taxon>
        <taxon>Euteleostomi</taxon>
        <taxon>Amphibia</taxon>
        <taxon>Batrachia</taxon>
        <taxon>Anura</taxon>
        <taxon>Pipoidea</taxon>
        <taxon>Pipidae</taxon>
        <taxon>Pipinae</taxon>
        <taxon>Hymenochirus</taxon>
    </lineage>
</organism>
<dbReference type="AlphaFoldDB" id="A0A8T2JHW4"/>
<protein>
    <submittedName>
        <fullName evidence="1">Uncharacterized protein</fullName>
    </submittedName>
</protein>
<sequence>MYPSNKKKRLWKEEKVRLLTMTREERRKEYRDYISLEKIPSLMEELKSKASNKEENSEDLQIKNSLCEKVSLYKGDITQLEVDAIVNAGK</sequence>
<evidence type="ECO:0000313" key="2">
    <source>
        <dbReference type="Proteomes" id="UP000812440"/>
    </source>
</evidence>
<reference evidence="1" key="1">
    <citation type="thesis" date="2020" institute="ProQuest LLC" country="789 East Eisenhower Parkway, Ann Arbor, MI, USA">
        <title>Comparative Genomics and Chromosome Evolution.</title>
        <authorList>
            <person name="Mudd A.B."/>
        </authorList>
    </citation>
    <scope>NUCLEOTIDE SEQUENCE</scope>
    <source>
        <strain evidence="1">Female2</strain>
        <tissue evidence="1">Blood</tissue>
    </source>
</reference>
<keyword evidence="2" id="KW-1185">Reference proteome</keyword>
<dbReference type="SUPFAM" id="SSF52949">
    <property type="entry name" value="Macro domain-like"/>
    <property type="match status" value="1"/>
</dbReference>